<dbReference type="GO" id="GO:0016887">
    <property type="term" value="F:ATP hydrolysis activity"/>
    <property type="evidence" value="ECO:0007669"/>
    <property type="project" value="InterPro"/>
</dbReference>
<protein>
    <submittedName>
        <fullName evidence="5">Stage V sporulation protein K</fullName>
    </submittedName>
</protein>
<evidence type="ECO:0000256" key="2">
    <source>
        <dbReference type="ARBA" id="ARBA00022741"/>
    </source>
</evidence>
<dbReference type="FunFam" id="3.40.50.300:FF:000216">
    <property type="entry name" value="Type VII secretion ATPase EccA"/>
    <property type="match status" value="1"/>
</dbReference>
<evidence type="ECO:0000256" key="1">
    <source>
        <dbReference type="ARBA" id="ARBA00010378"/>
    </source>
</evidence>
<dbReference type="GO" id="GO:0005524">
    <property type="term" value="F:ATP binding"/>
    <property type="evidence" value="ECO:0007669"/>
    <property type="project" value="UniProtKB-KW"/>
</dbReference>
<dbReference type="CDD" id="cd00009">
    <property type="entry name" value="AAA"/>
    <property type="match status" value="1"/>
</dbReference>
<dbReference type="InterPro" id="IPR027417">
    <property type="entry name" value="P-loop_NTPase"/>
</dbReference>
<dbReference type="InterPro" id="IPR000641">
    <property type="entry name" value="CbxX/CfxQ"/>
</dbReference>
<comment type="similarity">
    <text evidence="1">Belongs to the CbxX/CfxQ family.</text>
</comment>
<name>A0A4R6U564_9BACI</name>
<dbReference type="Proteomes" id="UP000295632">
    <property type="component" value="Unassembled WGS sequence"/>
</dbReference>
<gene>
    <name evidence="5" type="ORF">EV213_10796</name>
</gene>
<dbReference type="InterPro" id="IPR050773">
    <property type="entry name" value="CbxX/CfxQ_RuBisCO_ESX"/>
</dbReference>
<dbReference type="PANTHER" id="PTHR43392">
    <property type="entry name" value="AAA-TYPE ATPASE FAMILY PROTEIN / ANKYRIN REPEAT FAMILY PROTEIN"/>
    <property type="match status" value="1"/>
</dbReference>
<organism evidence="5 6">
    <name type="scientific">Aureibacillus halotolerans</name>
    <dbReference type="NCBI Taxonomy" id="1508390"/>
    <lineage>
        <taxon>Bacteria</taxon>
        <taxon>Bacillati</taxon>
        <taxon>Bacillota</taxon>
        <taxon>Bacilli</taxon>
        <taxon>Bacillales</taxon>
        <taxon>Bacillaceae</taxon>
        <taxon>Aureibacillus</taxon>
    </lineage>
</organism>
<dbReference type="InterPro" id="IPR003959">
    <property type="entry name" value="ATPase_AAA_core"/>
</dbReference>
<dbReference type="Pfam" id="PF00004">
    <property type="entry name" value="AAA"/>
    <property type="match status" value="1"/>
</dbReference>
<dbReference type="OrthoDB" id="9806903at2"/>
<dbReference type="SMART" id="SM00382">
    <property type="entry name" value="AAA"/>
    <property type="match status" value="1"/>
</dbReference>
<dbReference type="AlphaFoldDB" id="A0A4R6U564"/>
<dbReference type="Gene3D" id="1.10.8.60">
    <property type="match status" value="1"/>
</dbReference>
<dbReference type="EMBL" id="SNYJ01000007">
    <property type="protein sequence ID" value="TDQ39729.1"/>
    <property type="molecule type" value="Genomic_DNA"/>
</dbReference>
<keyword evidence="6" id="KW-1185">Reference proteome</keyword>
<dbReference type="RefSeq" id="WP_133580406.1">
    <property type="nucleotide sequence ID" value="NZ_SNYJ01000007.1"/>
</dbReference>
<dbReference type="PANTHER" id="PTHR43392:SF2">
    <property type="entry name" value="AAA-TYPE ATPASE FAMILY PROTEIN _ ANKYRIN REPEAT FAMILY PROTEIN"/>
    <property type="match status" value="1"/>
</dbReference>
<keyword evidence="3" id="KW-0067">ATP-binding</keyword>
<evidence type="ECO:0000256" key="3">
    <source>
        <dbReference type="ARBA" id="ARBA00022840"/>
    </source>
</evidence>
<dbReference type="SUPFAM" id="SSF52540">
    <property type="entry name" value="P-loop containing nucleoside triphosphate hydrolases"/>
    <property type="match status" value="1"/>
</dbReference>
<comment type="caution">
    <text evidence="5">The sequence shown here is derived from an EMBL/GenBank/DDBJ whole genome shotgun (WGS) entry which is preliminary data.</text>
</comment>
<evidence type="ECO:0000313" key="6">
    <source>
        <dbReference type="Proteomes" id="UP000295632"/>
    </source>
</evidence>
<evidence type="ECO:0000313" key="5">
    <source>
        <dbReference type="EMBL" id="TDQ39729.1"/>
    </source>
</evidence>
<dbReference type="Pfam" id="PF17866">
    <property type="entry name" value="AAA_lid_6"/>
    <property type="match status" value="1"/>
</dbReference>
<proteinExistence type="inferred from homology"/>
<evidence type="ECO:0000259" key="4">
    <source>
        <dbReference type="SMART" id="SM00382"/>
    </source>
</evidence>
<dbReference type="InterPro" id="IPR003593">
    <property type="entry name" value="AAA+_ATPase"/>
</dbReference>
<feature type="domain" description="AAA+ ATPase" evidence="4">
    <location>
        <begin position="87"/>
        <end position="225"/>
    </location>
</feature>
<accession>A0A4R6U564</accession>
<sequence length="322" mass="36890">MEQSYTLKTNGQMNFVLNRHHAGEGTVQLEATSSAVDEGVHQPLKNIEQRLEQMVGMQEIKKHVKELYAWLFLNKFRERFALKTEPQVLHMLFKGNPGTGKTTVARLLGEFLRDMGMLPKGHLIEAERADLVGEYIGQTAQKTRDLVKKAQGGILFIDEAYSLSRGGEKDFGKEAVDTLVKHMEDASGEFVLILAGYPLEMERFLRLNPGLPSRFPLIIDFPDYTPNQLVQIARQMARQRDYSWTQEAEHMLQAHFDEQMNQSRQGFSNGRYVRNIMEKSVRKQAVRLLHHPSAYTKQDLMWLTAADIIFQSDGTTGEDKYK</sequence>
<dbReference type="Gene3D" id="3.40.50.300">
    <property type="entry name" value="P-loop containing nucleotide triphosphate hydrolases"/>
    <property type="match status" value="1"/>
</dbReference>
<dbReference type="InterPro" id="IPR041627">
    <property type="entry name" value="AAA_lid_6"/>
</dbReference>
<dbReference type="PRINTS" id="PR00819">
    <property type="entry name" value="CBXCFQXSUPER"/>
</dbReference>
<keyword evidence="2" id="KW-0547">Nucleotide-binding</keyword>
<reference evidence="5 6" key="1">
    <citation type="submission" date="2019-03" db="EMBL/GenBank/DDBJ databases">
        <title>Genomic Encyclopedia of Type Strains, Phase IV (KMG-IV): sequencing the most valuable type-strain genomes for metagenomic binning, comparative biology and taxonomic classification.</title>
        <authorList>
            <person name="Goeker M."/>
        </authorList>
    </citation>
    <scope>NUCLEOTIDE SEQUENCE [LARGE SCALE GENOMIC DNA]</scope>
    <source>
        <strain evidence="5 6">DSM 28697</strain>
    </source>
</reference>